<comment type="caution">
    <text evidence="2">The sequence shown here is derived from an EMBL/GenBank/DDBJ whole genome shotgun (WGS) entry which is preliminary data.</text>
</comment>
<keyword evidence="1" id="KW-0732">Signal</keyword>
<evidence type="ECO:0000313" key="2">
    <source>
        <dbReference type="EMBL" id="KAG4413727.1"/>
    </source>
</evidence>
<evidence type="ECO:0000256" key="1">
    <source>
        <dbReference type="SAM" id="SignalP"/>
    </source>
</evidence>
<dbReference type="EMBL" id="JAFJYH010000298">
    <property type="protein sequence ID" value="KAG4413727.1"/>
    <property type="molecule type" value="Genomic_DNA"/>
</dbReference>
<dbReference type="AlphaFoldDB" id="A0A8H7W3F6"/>
<feature type="chain" id="PRO_5034127998" evidence="1">
    <location>
        <begin position="18"/>
        <end position="129"/>
    </location>
</feature>
<gene>
    <name evidence="2" type="ORF">IFR04_013122</name>
</gene>
<sequence length="129" mass="13712">MSLKFALLAALFGSALATPAATPDESIKIVSKRGEGVHLVNCGDRYSVVLYCANDSNCNFNPGPGNQCLPTNGGVQHWEGGSQKCTFPGTGTTFTWSIRSDAQNLKDYTQWGLAAMVSTASTSSRMINM</sequence>
<proteinExistence type="predicted"/>
<protein>
    <submittedName>
        <fullName evidence="2">Uncharacterized protein</fullName>
    </submittedName>
</protein>
<feature type="signal peptide" evidence="1">
    <location>
        <begin position="1"/>
        <end position="17"/>
    </location>
</feature>
<organism evidence="2 3">
    <name type="scientific">Cadophora malorum</name>
    <dbReference type="NCBI Taxonomy" id="108018"/>
    <lineage>
        <taxon>Eukaryota</taxon>
        <taxon>Fungi</taxon>
        <taxon>Dikarya</taxon>
        <taxon>Ascomycota</taxon>
        <taxon>Pezizomycotina</taxon>
        <taxon>Leotiomycetes</taxon>
        <taxon>Helotiales</taxon>
        <taxon>Ploettnerulaceae</taxon>
        <taxon>Cadophora</taxon>
    </lineage>
</organism>
<accession>A0A8H7W3F6</accession>
<dbReference type="OrthoDB" id="291007at2759"/>
<reference evidence="2" key="1">
    <citation type="submission" date="2021-02" db="EMBL/GenBank/DDBJ databases">
        <title>Genome sequence Cadophora malorum strain M34.</title>
        <authorList>
            <person name="Stefanovic E."/>
            <person name="Vu D."/>
            <person name="Scully C."/>
            <person name="Dijksterhuis J."/>
            <person name="Roader J."/>
            <person name="Houbraken J."/>
        </authorList>
    </citation>
    <scope>NUCLEOTIDE SEQUENCE</scope>
    <source>
        <strain evidence="2">M34</strain>
    </source>
</reference>
<name>A0A8H7W3F6_9HELO</name>
<keyword evidence="3" id="KW-1185">Reference proteome</keyword>
<dbReference type="Proteomes" id="UP000664132">
    <property type="component" value="Unassembled WGS sequence"/>
</dbReference>
<evidence type="ECO:0000313" key="3">
    <source>
        <dbReference type="Proteomes" id="UP000664132"/>
    </source>
</evidence>